<evidence type="ECO:0000259" key="1">
    <source>
        <dbReference type="PROSITE" id="PS51186"/>
    </source>
</evidence>
<dbReference type="EMBL" id="KV426012">
    <property type="protein sequence ID" value="KZV92234.1"/>
    <property type="molecule type" value="Genomic_DNA"/>
</dbReference>
<dbReference type="InterPro" id="IPR052523">
    <property type="entry name" value="Trichothecene_AcTrans"/>
</dbReference>
<dbReference type="InterPro" id="IPR000182">
    <property type="entry name" value="GNAT_dom"/>
</dbReference>
<dbReference type="PANTHER" id="PTHR42791">
    <property type="entry name" value="GNAT FAMILY ACETYLTRANSFERASE"/>
    <property type="match status" value="1"/>
</dbReference>
<dbReference type="GO" id="GO:0016747">
    <property type="term" value="F:acyltransferase activity, transferring groups other than amino-acyl groups"/>
    <property type="evidence" value="ECO:0007669"/>
    <property type="project" value="InterPro"/>
</dbReference>
<feature type="domain" description="N-acetyltransferase" evidence="1">
    <location>
        <begin position="66"/>
        <end position="212"/>
    </location>
</feature>
<reference evidence="2 3" key="1">
    <citation type="journal article" date="2016" name="Mol. Biol. Evol.">
        <title>Comparative Genomics of Early-Diverging Mushroom-Forming Fungi Provides Insights into the Origins of Lignocellulose Decay Capabilities.</title>
        <authorList>
            <person name="Nagy L.G."/>
            <person name="Riley R."/>
            <person name="Tritt A."/>
            <person name="Adam C."/>
            <person name="Daum C."/>
            <person name="Floudas D."/>
            <person name="Sun H."/>
            <person name="Yadav J.S."/>
            <person name="Pangilinan J."/>
            <person name="Larsson K.H."/>
            <person name="Matsuura K."/>
            <person name="Barry K."/>
            <person name="Labutti K."/>
            <person name="Kuo R."/>
            <person name="Ohm R.A."/>
            <person name="Bhattacharya S.S."/>
            <person name="Shirouzu T."/>
            <person name="Yoshinaga Y."/>
            <person name="Martin F.M."/>
            <person name="Grigoriev I.V."/>
            <person name="Hibbett D.S."/>
        </authorList>
    </citation>
    <scope>NUCLEOTIDE SEQUENCE [LARGE SCALE GENOMIC DNA]</scope>
    <source>
        <strain evidence="2 3">HHB12029</strain>
    </source>
</reference>
<dbReference type="PROSITE" id="PS51186">
    <property type="entry name" value="GNAT"/>
    <property type="match status" value="1"/>
</dbReference>
<protein>
    <recommendedName>
        <fullName evidence="1">N-acetyltransferase domain-containing protein</fullName>
    </recommendedName>
</protein>
<gene>
    <name evidence="2" type="ORF">EXIGLDRAFT_718614</name>
</gene>
<dbReference type="Pfam" id="PF13508">
    <property type="entry name" value="Acetyltransf_7"/>
    <property type="match status" value="1"/>
</dbReference>
<dbReference type="InParanoid" id="A0A165HNL0"/>
<dbReference type="PANTHER" id="PTHR42791:SF1">
    <property type="entry name" value="N-ACETYLTRANSFERASE DOMAIN-CONTAINING PROTEIN"/>
    <property type="match status" value="1"/>
</dbReference>
<keyword evidence="3" id="KW-1185">Reference proteome</keyword>
<organism evidence="2 3">
    <name type="scientific">Exidia glandulosa HHB12029</name>
    <dbReference type="NCBI Taxonomy" id="1314781"/>
    <lineage>
        <taxon>Eukaryota</taxon>
        <taxon>Fungi</taxon>
        <taxon>Dikarya</taxon>
        <taxon>Basidiomycota</taxon>
        <taxon>Agaricomycotina</taxon>
        <taxon>Agaricomycetes</taxon>
        <taxon>Auriculariales</taxon>
        <taxon>Exidiaceae</taxon>
        <taxon>Exidia</taxon>
    </lineage>
</organism>
<dbReference type="STRING" id="1314781.A0A165HNL0"/>
<sequence length="220" mass="24575">MTVTVRRLMPGPESEDTLEETAHWLVDSFADDPIMLPCLGGQAHLSICLWRSFLKAGLVGGEVHVASIDSGTRTDGVAIWFAPNTDLGETPDQEAVWYEEYGKHMNADATVFWNASYEEACNQVLDRVLDKEARSKMWHLQILGTRPSAQRRGIARALIEYMNDRTRDTGIHLETCTELNVKIYTRLGFTNEGGTALLHSPHGDTVMRCMFKWACSGNGN</sequence>
<evidence type="ECO:0000313" key="2">
    <source>
        <dbReference type="EMBL" id="KZV92234.1"/>
    </source>
</evidence>
<accession>A0A165HNL0</accession>
<proteinExistence type="predicted"/>
<dbReference type="OrthoDB" id="4738875at2759"/>
<dbReference type="Gene3D" id="3.40.630.30">
    <property type="match status" value="1"/>
</dbReference>
<dbReference type="AlphaFoldDB" id="A0A165HNL0"/>
<dbReference type="InterPro" id="IPR016181">
    <property type="entry name" value="Acyl_CoA_acyltransferase"/>
</dbReference>
<dbReference type="Proteomes" id="UP000077266">
    <property type="component" value="Unassembled WGS sequence"/>
</dbReference>
<name>A0A165HNL0_EXIGL</name>
<dbReference type="SUPFAM" id="SSF55729">
    <property type="entry name" value="Acyl-CoA N-acyltransferases (Nat)"/>
    <property type="match status" value="1"/>
</dbReference>
<dbReference type="CDD" id="cd04301">
    <property type="entry name" value="NAT_SF"/>
    <property type="match status" value="1"/>
</dbReference>
<evidence type="ECO:0000313" key="3">
    <source>
        <dbReference type="Proteomes" id="UP000077266"/>
    </source>
</evidence>